<keyword evidence="2" id="KW-1185">Reference proteome</keyword>
<organism evidence="1 2">
    <name type="scientific">Pedobacter chinensis</name>
    <dbReference type="NCBI Taxonomy" id="2282421"/>
    <lineage>
        <taxon>Bacteria</taxon>
        <taxon>Pseudomonadati</taxon>
        <taxon>Bacteroidota</taxon>
        <taxon>Sphingobacteriia</taxon>
        <taxon>Sphingobacteriales</taxon>
        <taxon>Sphingobacteriaceae</taxon>
        <taxon>Pedobacter</taxon>
    </lineage>
</organism>
<dbReference type="Proteomes" id="UP000253961">
    <property type="component" value="Unassembled WGS sequence"/>
</dbReference>
<evidence type="ECO:0000313" key="1">
    <source>
        <dbReference type="EMBL" id="RDC55838.1"/>
    </source>
</evidence>
<dbReference type="RefSeq" id="WP_115403874.1">
    <property type="nucleotide sequence ID" value="NZ_QPKV01000006.1"/>
</dbReference>
<protein>
    <submittedName>
        <fullName evidence="1">Glycosyltransferase family 1 protein</fullName>
    </submittedName>
</protein>
<dbReference type="CDD" id="cd04950">
    <property type="entry name" value="GT4_TuaH-like"/>
    <property type="match status" value="1"/>
</dbReference>
<sequence>MNIQNPRLPKNLLCFSHLRWDFVFQRPQHLMSRFARDLNVYIMEEPIFVAKTTAHLAIDKRDEQLTILTPHLSAGMDPDQEKITMKKLLNEFMEETDLVDWIFWYYTPMALQFSDHYSAALTVFDCMDELSAFDFAPKELVLMEKTLLKTADVVFTGGHSLHEVKKEQHNNIHVFPSSIDKAHFNKARRTGQEPDDQANIKGIKLGFIGVIDERFDVELIKEIALKRPEWQIILLGPVVKVSMDSLPTGPNLHYFGQRNYQDLPAYLSGWDIALIPFAINNSTRFISPTKTPEYLAAGLRVVSTPIRDVIKPYGIDKLVDIASNADEFIVAIERALSVNDTTSWLNKVDLFLEDKSWENTYEEMKKKMLWTLFETDKLLAS</sequence>
<gene>
    <name evidence="1" type="ORF">DU508_16390</name>
</gene>
<keyword evidence="1" id="KW-0808">Transferase</keyword>
<dbReference type="OrthoDB" id="9816564at2"/>
<dbReference type="SUPFAM" id="SSF53756">
    <property type="entry name" value="UDP-Glycosyltransferase/glycogen phosphorylase"/>
    <property type="match status" value="1"/>
</dbReference>
<dbReference type="EMBL" id="QPKV01000006">
    <property type="protein sequence ID" value="RDC55838.1"/>
    <property type="molecule type" value="Genomic_DNA"/>
</dbReference>
<name>A0A369Q0H5_9SPHI</name>
<dbReference type="GO" id="GO:0016740">
    <property type="term" value="F:transferase activity"/>
    <property type="evidence" value="ECO:0007669"/>
    <property type="project" value="UniProtKB-KW"/>
</dbReference>
<accession>A0A369Q0H5</accession>
<evidence type="ECO:0000313" key="2">
    <source>
        <dbReference type="Proteomes" id="UP000253961"/>
    </source>
</evidence>
<dbReference type="AlphaFoldDB" id="A0A369Q0H5"/>
<proteinExistence type="predicted"/>
<comment type="caution">
    <text evidence="1">The sequence shown here is derived from an EMBL/GenBank/DDBJ whole genome shotgun (WGS) entry which is preliminary data.</text>
</comment>
<dbReference type="Gene3D" id="3.40.50.2000">
    <property type="entry name" value="Glycogen Phosphorylase B"/>
    <property type="match status" value="1"/>
</dbReference>
<reference evidence="1 2" key="1">
    <citation type="submission" date="2018-07" db="EMBL/GenBank/DDBJ databases">
        <title>Pedobacter sp. nov., isolated from soil.</title>
        <authorList>
            <person name="Zhou L.Y."/>
            <person name="Du Z.J."/>
        </authorList>
    </citation>
    <scope>NUCLEOTIDE SEQUENCE [LARGE SCALE GENOMIC DNA]</scope>
    <source>
        <strain evidence="1 2">JDX94</strain>
    </source>
</reference>